<evidence type="ECO:0000313" key="3">
    <source>
        <dbReference type="Proteomes" id="UP001219567"/>
    </source>
</evidence>
<evidence type="ECO:0000313" key="2">
    <source>
        <dbReference type="EMBL" id="WFC98589.1"/>
    </source>
</evidence>
<proteinExistence type="predicted"/>
<dbReference type="SUPFAM" id="SSF55729">
    <property type="entry name" value="Acyl-CoA N-acyltransferases (Nat)"/>
    <property type="match status" value="1"/>
</dbReference>
<gene>
    <name evidence="2" type="ORF">MYAM1_001319</name>
</gene>
<dbReference type="Proteomes" id="UP001219567">
    <property type="component" value="Chromosome 1"/>
</dbReference>
<dbReference type="Gene3D" id="3.40.630.30">
    <property type="match status" value="1"/>
</dbReference>
<dbReference type="GO" id="GO:0016747">
    <property type="term" value="F:acyltransferase activity, transferring groups other than amino-acyl groups"/>
    <property type="evidence" value="ECO:0007669"/>
    <property type="project" value="InterPro"/>
</dbReference>
<feature type="domain" description="N-acetyltransferase" evidence="1">
    <location>
        <begin position="7"/>
        <end position="219"/>
    </location>
</feature>
<accession>A0AAJ5YY48</accession>
<organism evidence="2 3">
    <name type="scientific">Malassezia yamatoensis</name>
    <dbReference type="NCBI Taxonomy" id="253288"/>
    <lineage>
        <taxon>Eukaryota</taxon>
        <taxon>Fungi</taxon>
        <taxon>Dikarya</taxon>
        <taxon>Basidiomycota</taxon>
        <taxon>Ustilaginomycotina</taxon>
        <taxon>Malasseziomycetes</taxon>
        <taxon>Malasseziales</taxon>
        <taxon>Malasseziaceae</taxon>
        <taxon>Malassezia</taxon>
    </lineage>
</organism>
<dbReference type="Pfam" id="PF13444">
    <property type="entry name" value="Acetyltransf_5"/>
    <property type="match status" value="1"/>
</dbReference>
<dbReference type="InterPro" id="IPR000182">
    <property type="entry name" value="GNAT_dom"/>
</dbReference>
<name>A0AAJ5YY48_9BASI</name>
<dbReference type="PROSITE" id="PS51186">
    <property type="entry name" value="GNAT"/>
    <property type="match status" value="1"/>
</dbReference>
<reference evidence="2 3" key="1">
    <citation type="submission" date="2023-03" db="EMBL/GenBank/DDBJ databases">
        <title>Mating type loci evolution in Malassezia.</title>
        <authorList>
            <person name="Coelho M.A."/>
        </authorList>
    </citation>
    <scope>NUCLEOTIDE SEQUENCE [LARGE SCALE GENOMIC DNA]</scope>
    <source>
        <strain evidence="2 3">CBS 9725</strain>
    </source>
</reference>
<dbReference type="EMBL" id="CP119943">
    <property type="protein sequence ID" value="WFC98589.1"/>
    <property type="molecule type" value="Genomic_DNA"/>
</dbReference>
<sequence length="223" mass="24992">MSQKHNFSWRLATSDEDLKAAYNLRHEVFVKEQGYDADRELDSFDDTAAQLLLIDDADNSIQGTLRVVSLPLDDKAPLFYDPSRKDNSPPGSGRTEEQIIKDLVNAQQLVEQSADGPSALLSGVKLGRIALHTTHRGHGGGRHLLDGAEKWIIKALDQTPVTKGTKEVDAEIVISAQVTARKFYDRYVTLLIISLGFHTDNDEYLEEGQPHLRFSKRIVVRRD</sequence>
<protein>
    <recommendedName>
        <fullName evidence="1">N-acetyltransferase domain-containing protein</fullName>
    </recommendedName>
</protein>
<dbReference type="InterPro" id="IPR016181">
    <property type="entry name" value="Acyl_CoA_acyltransferase"/>
</dbReference>
<evidence type="ECO:0000259" key="1">
    <source>
        <dbReference type="PROSITE" id="PS51186"/>
    </source>
</evidence>
<dbReference type="AlphaFoldDB" id="A0AAJ5YY48"/>
<keyword evidence="3" id="KW-1185">Reference proteome</keyword>